<evidence type="ECO:0000256" key="5">
    <source>
        <dbReference type="ARBA" id="ARBA00023125"/>
    </source>
</evidence>
<dbReference type="HAMAP" id="MF_00408">
    <property type="entry name" value="TATA_bind_prot_arch"/>
    <property type="match status" value="1"/>
</dbReference>
<comment type="subcellular location">
    <subcellularLocation>
        <location evidence="1">Nucleus</location>
    </subcellularLocation>
</comment>
<dbReference type="InterPro" id="IPR033710">
    <property type="entry name" value="TBP_eukaryotic"/>
</dbReference>
<comment type="similarity">
    <text evidence="2">Belongs to the TBP family.</text>
</comment>
<dbReference type="InterPro" id="IPR000814">
    <property type="entry name" value="TBP"/>
</dbReference>
<dbReference type="PANTHER" id="PTHR10126">
    <property type="entry name" value="TATA-BOX BINDING PROTEIN"/>
    <property type="match status" value="1"/>
</dbReference>
<dbReference type="OrthoDB" id="2127950at2759"/>
<dbReference type="FunFam" id="3.30.310.10:FF:000005">
    <property type="entry name" value="TATA box-binding protein-like 1"/>
    <property type="match status" value="1"/>
</dbReference>
<accession>W8CDH3</accession>
<keyword evidence="10" id="KW-1185">Reference proteome</keyword>
<dbReference type="GO" id="GO:0032991">
    <property type="term" value="C:protein-containing complex"/>
    <property type="evidence" value="ECO:0007669"/>
    <property type="project" value="UniProtKB-ARBA"/>
</dbReference>
<organism evidence="9">
    <name type="scientific">Ceratitis capitata</name>
    <name type="common">Mediterranean fruit fly</name>
    <name type="synonym">Tephritis capitata</name>
    <dbReference type="NCBI Taxonomy" id="7213"/>
    <lineage>
        <taxon>Eukaryota</taxon>
        <taxon>Metazoa</taxon>
        <taxon>Ecdysozoa</taxon>
        <taxon>Arthropoda</taxon>
        <taxon>Hexapoda</taxon>
        <taxon>Insecta</taxon>
        <taxon>Pterygota</taxon>
        <taxon>Neoptera</taxon>
        <taxon>Endopterygota</taxon>
        <taxon>Diptera</taxon>
        <taxon>Brachycera</taxon>
        <taxon>Muscomorpha</taxon>
        <taxon>Tephritoidea</taxon>
        <taxon>Tephritidae</taxon>
        <taxon>Ceratitis</taxon>
        <taxon>Ceratitis</taxon>
    </lineage>
</organism>
<sequence>MESTTDSALRSLLQTTASSKQNPHNTLQPLQPAVTPIVEPKDVQHEVKLQNVVATVSVACELNLQDINFRTRNSEYTPSRFHGVVMRMREPRCTALIFRTGKIICTGARNEAEASLGARKFARILQKLGYPVKFVDFKLQNIVATVDLRFPIRLENLNQMHGQFSSYEPELFPGLIYRMVNPRMVLLIFVNGKIVFTGAKARKDIMECLDKIYPTLLSFRKN</sequence>
<dbReference type="KEGG" id="ccat:101449748"/>
<dbReference type="FunFam" id="3.30.310.10:FF:000002">
    <property type="entry name" value="TATA-box-binding protein 2"/>
    <property type="match status" value="1"/>
</dbReference>
<evidence type="ECO:0000256" key="1">
    <source>
        <dbReference type="ARBA" id="ARBA00004123"/>
    </source>
</evidence>
<evidence type="ECO:0000256" key="7">
    <source>
        <dbReference type="ARBA" id="ARBA00023242"/>
    </source>
</evidence>
<gene>
    <name evidence="9" type="primary">TRF</name>
    <name evidence="8" type="ORF">CCAP1982_LOCUS8389</name>
</gene>
<dbReference type="InterPro" id="IPR012295">
    <property type="entry name" value="TBP_dom_sf"/>
</dbReference>
<evidence type="ECO:0000313" key="10">
    <source>
        <dbReference type="Proteomes" id="UP000606786"/>
    </source>
</evidence>
<name>W8CDH3_CERCA</name>
<evidence type="ECO:0000313" key="8">
    <source>
        <dbReference type="EMBL" id="CAD6999880.1"/>
    </source>
</evidence>
<protein>
    <submittedName>
        <fullName evidence="8">(Mediterranean fruit fly) hypothetical protein</fullName>
    </submittedName>
    <submittedName>
        <fullName evidence="9">TBP-related factor</fullName>
    </submittedName>
</protein>
<dbReference type="GO" id="GO:0005634">
    <property type="term" value="C:nucleus"/>
    <property type="evidence" value="ECO:0007669"/>
    <property type="project" value="UniProtKB-SubCell"/>
</dbReference>
<dbReference type="GeneID" id="101449748"/>
<dbReference type="EMBL" id="GAMC01001946">
    <property type="protein sequence ID" value="JAC04610.1"/>
    <property type="molecule type" value="mRNA"/>
</dbReference>
<proteinExistence type="evidence at transcript level"/>
<dbReference type="AlphaFoldDB" id="W8CDH3"/>
<dbReference type="GO" id="GO:0006352">
    <property type="term" value="P:DNA-templated transcription initiation"/>
    <property type="evidence" value="ECO:0007669"/>
    <property type="project" value="InterPro"/>
</dbReference>
<keyword evidence="6" id="KW-0804">Transcription</keyword>
<dbReference type="SUPFAM" id="SSF55945">
    <property type="entry name" value="TATA-box binding protein-like"/>
    <property type="match status" value="2"/>
</dbReference>
<dbReference type="PRINTS" id="PR00686">
    <property type="entry name" value="TIFACTORIID"/>
</dbReference>
<dbReference type="PROSITE" id="PS00351">
    <property type="entry name" value="TFIID"/>
    <property type="match status" value="1"/>
</dbReference>
<evidence type="ECO:0000256" key="4">
    <source>
        <dbReference type="ARBA" id="ARBA00023015"/>
    </source>
</evidence>
<dbReference type="EMBL" id="CAJHJT010000012">
    <property type="protein sequence ID" value="CAD6999880.1"/>
    <property type="molecule type" value="Genomic_DNA"/>
</dbReference>
<dbReference type="Gene3D" id="3.30.310.10">
    <property type="entry name" value="TATA-Binding Protein"/>
    <property type="match status" value="2"/>
</dbReference>
<dbReference type="GO" id="GO:0000992">
    <property type="term" value="F:RNA polymerase III cis-regulatory region sequence-specific DNA binding"/>
    <property type="evidence" value="ECO:0007669"/>
    <property type="project" value="UniProtKB-ARBA"/>
</dbReference>
<dbReference type="GO" id="GO:0001092">
    <property type="term" value="F:TFIIA-class transcription factor complex binding"/>
    <property type="evidence" value="ECO:0007669"/>
    <property type="project" value="UniProtKB-ARBA"/>
</dbReference>
<keyword evidence="5" id="KW-0238">DNA-binding</keyword>
<reference evidence="9" key="1">
    <citation type="submission" date="2013-07" db="EMBL/GenBank/DDBJ databases">
        <authorList>
            <person name="Geib S."/>
        </authorList>
    </citation>
    <scope>NUCLEOTIDE SEQUENCE</scope>
</reference>
<dbReference type="Proteomes" id="UP000606786">
    <property type="component" value="Unassembled WGS sequence"/>
</dbReference>
<keyword evidence="3" id="KW-0677">Repeat</keyword>
<dbReference type="GO" id="GO:0000978">
    <property type="term" value="F:RNA polymerase II cis-regulatory region sequence-specific DNA binding"/>
    <property type="evidence" value="ECO:0007669"/>
    <property type="project" value="UniProtKB-ARBA"/>
</dbReference>
<evidence type="ECO:0000256" key="6">
    <source>
        <dbReference type="ARBA" id="ARBA00023163"/>
    </source>
</evidence>
<keyword evidence="7" id="KW-0539">Nucleus</keyword>
<dbReference type="CDD" id="cd04516">
    <property type="entry name" value="TBP_eukaryotes"/>
    <property type="match status" value="1"/>
</dbReference>
<evidence type="ECO:0000313" key="9">
    <source>
        <dbReference type="EMBL" id="JAC04610.1"/>
    </source>
</evidence>
<dbReference type="Pfam" id="PF00352">
    <property type="entry name" value="TBP"/>
    <property type="match status" value="2"/>
</dbReference>
<keyword evidence="4" id="KW-0805">Transcription regulation</keyword>
<dbReference type="GO" id="GO:0042797">
    <property type="term" value="P:tRNA transcription by RNA polymerase III"/>
    <property type="evidence" value="ECO:0007669"/>
    <property type="project" value="UniProtKB-ARBA"/>
</dbReference>
<evidence type="ECO:0000256" key="2">
    <source>
        <dbReference type="ARBA" id="ARBA00005560"/>
    </source>
</evidence>
<reference evidence="8" key="3">
    <citation type="submission" date="2020-11" db="EMBL/GenBank/DDBJ databases">
        <authorList>
            <person name="Whitehead M."/>
        </authorList>
    </citation>
    <scope>NUCLEOTIDE SEQUENCE</scope>
    <source>
        <strain evidence="8">EGII</strain>
    </source>
</reference>
<evidence type="ECO:0000256" key="3">
    <source>
        <dbReference type="ARBA" id="ARBA00022737"/>
    </source>
</evidence>
<reference evidence="9" key="2">
    <citation type="journal article" date="2014" name="BMC Genomics">
        <title>A genomic perspective to assessing quality of mass-reared SIT flies used in Mediterranean fruit fly (Ceratitis capitata) eradication in California.</title>
        <authorList>
            <person name="Calla B."/>
            <person name="Hall B."/>
            <person name="Hou S."/>
            <person name="Geib S.M."/>
        </authorList>
    </citation>
    <scope>NUCLEOTIDE SEQUENCE</scope>
</reference>
<dbReference type="InterPro" id="IPR030491">
    <property type="entry name" value="TBP_CS"/>
</dbReference>